<feature type="domain" description="F-box" evidence="6">
    <location>
        <begin position="196"/>
        <end position="242"/>
    </location>
</feature>
<evidence type="ECO:0000256" key="1">
    <source>
        <dbReference type="ARBA" id="ARBA00022574"/>
    </source>
</evidence>
<gene>
    <name evidence="7" type="ORF">A4X09_0g1821</name>
</gene>
<feature type="region of interest" description="Disordered" evidence="5">
    <location>
        <begin position="850"/>
        <end position="877"/>
    </location>
</feature>
<dbReference type="Pfam" id="PF00400">
    <property type="entry name" value="WD40"/>
    <property type="match status" value="7"/>
</dbReference>
<dbReference type="PROSITE" id="PS50181">
    <property type="entry name" value="FBOX"/>
    <property type="match status" value="1"/>
</dbReference>
<evidence type="ECO:0000313" key="7">
    <source>
        <dbReference type="EMBL" id="KAE8270517.1"/>
    </source>
</evidence>
<feature type="compositionally biased region" description="Low complexity" evidence="5">
    <location>
        <begin position="76"/>
        <end position="98"/>
    </location>
</feature>
<feature type="region of interest" description="Disordered" evidence="5">
    <location>
        <begin position="360"/>
        <end position="399"/>
    </location>
</feature>
<feature type="region of interest" description="Disordered" evidence="5">
    <location>
        <begin position="265"/>
        <end position="285"/>
    </location>
</feature>
<feature type="compositionally biased region" description="Low complexity" evidence="5">
    <location>
        <begin position="379"/>
        <end position="399"/>
    </location>
</feature>
<keyword evidence="8" id="KW-1185">Reference proteome</keyword>
<feature type="region of interest" description="Disordered" evidence="5">
    <location>
        <begin position="326"/>
        <end position="348"/>
    </location>
</feature>
<dbReference type="PANTHER" id="PTHR19872">
    <property type="entry name" value="UBIQUITIN LIGASE SPECIFICITY FACTOR/HREP PROTEIN"/>
    <property type="match status" value="1"/>
</dbReference>
<feature type="compositionally biased region" description="Low complexity" evidence="5">
    <location>
        <begin position="32"/>
        <end position="56"/>
    </location>
</feature>
<feature type="repeat" description="WD" evidence="4">
    <location>
        <begin position="517"/>
        <end position="556"/>
    </location>
</feature>
<comment type="caution">
    <text evidence="7">The sequence shown here is derived from an EMBL/GenBank/DDBJ whole genome shotgun (WGS) entry which is preliminary data.</text>
</comment>
<sequence length="1183" mass="123624">MLSDISNDDRTEYSLGCGPSSIRHNHHHRHPSNSTTSTTAAAATTTATAGGSSSSGQPATMSVITQTATILNNNESTSSSSSLALAPASSSTTTGADTTLTATTSATDGTVVSAPPNSRKLCLRHQRMADENTTAKLQKSIESLPLADQTAVNNVWTIFSSSPHSRRALILQGLLTMCCFSQLSLLSEELSLAIRIDPFSLFPREVSLKVLGYLDATSLGRVAQVSRLWRSLADDDVLWRNMCMQHIERKCEKCGWGLPLLKDGGRRRKPNKSGGGSNSLTITSTVEGTRSVSGASASGQASAAASGSSSTATAMGGSLKRTITAAANAAAQERHRVANSTNNSPALHPEASVVELDDDFDIDAPPSKRVKTSQGFSHASTGKQTSVSSSSSTAKSAAPAPLTRPWKSVYCERLKIERNWRKCRYTTKVLSGHEDGIMCLAYNEHLSHPNFPVLMTGSYDRTARVWNLETGEQLHVLRGHTRVVRCLQFDDCKLITGSMDRTLKIWNWRTGELMRTLEGHTEGILCLNFNEEILASGSLDSSIKVWNFKTGQCYTLRGHTDWVNTVMLWSGTVSSGGGGANGKKAAGSSTSWGEMPMRSTPTPSVIGLEEDHETGAKHFLFSASDDGTIRLWDLGLRECILVFEGHVGQVQSIKLIHLDDDAIRKLAQNALGGPGAEEAERRRQELVAAQHGVGGGGEVFPLPTPSAYLPSPHGGHAGAGGNQPPFGLGSNRVGGSGGAGVGVGRGGANDGESYFHLHTRAGTPSGSGIGSGGANAVAGPSSSGETSAEGSGCTIVPTTPSFITRSRSGSGIGAPQGTLPVASGLVVRHSPMMGSSNSTGVAAAGVASTSSATFPSPLSDPARSSYGRHGHAHGDGGAIVNGASGSGVRFQDGTTTTEFVHETSAEEARMEDPGPRHRRALDPVLAHVQKRLEAAGLVPSIPLDAEMGDIEGPLSEAFDEQDLRSWAAQKQHRQGGQGGGAASGSGRGGGGTGEANGFMRLSNATILGAPSSSSAAASRLNAVSSSFYGFNQSELNGRASSPSVQYSRGTSPAGPSAGAAPPSSSASSTSSQHRASSKTSSLRPVLVSGSLDNTIKLWDVRTGRCLRTFFGHVQGVWSLDADKLRIISASLDRTIKIWDRETGFCQNTLVGHKGAVTCVALGDDKIVSGSDDNDVRVWSFGDQ</sequence>
<dbReference type="CDD" id="cd22147">
    <property type="entry name" value="F-box_SpPof1-like"/>
    <property type="match status" value="1"/>
</dbReference>
<evidence type="ECO:0000256" key="2">
    <source>
        <dbReference type="ARBA" id="ARBA00022737"/>
    </source>
</evidence>
<dbReference type="Gene3D" id="2.130.10.10">
    <property type="entry name" value="YVTN repeat-like/Quinoprotein amine dehydrogenase"/>
    <property type="match status" value="3"/>
</dbReference>
<evidence type="ECO:0000256" key="5">
    <source>
        <dbReference type="SAM" id="MobiDB-lite"/>
    </source>
</evidence>
<dbReference type="PROSITE" id="PS50294">
    <property type="entry name" value="WD_REPEATS_REGION"/>
    <property type="match status" value="4"/>
</dbReference>
<feature type="repeat" description="WD" evidence="4">
    <location>
        <begin position="619"/>
        <end position="634"/>
    </location>
</feature>
<name>A0A8X7NB47_9BASI</name>
<organism evidence="7 8">
    <name type="scientific">Tilletia walkeri</name>
    <dbReference type="NCBI Taxonomy" id="117179"/>
    <lineage>
        <taxon>Eukaryota</taxon>
        <taxon>Fungi</taxon>
        <taxon>Dikarya</taxon>
        <taxon>Basidiomycota</taxon>
        <taxon>Ustilaginomycotina</taxon>
        <taxon>Exobasidiomycetes</taxon>
        <taxon>Tilletiales</taxon>
        <taxon>Tilletiaceae</taxon>
        <taxon>Tilletia</taxon>
    </lineage>
</organism>
<feature type="repeat" description="WD" evidence="4">
    <location>
        <begin position="1086"/>
        <end position="1108"/>
    </location>
</feature>
<feature type="compositionally biased region" description="Polar residues" evidence="5">
    <location>
        <begin position="1037"/>
        <end position="1046"/>
    </location>
</feature>
<dbReference type="PANTHER" id="PTHR19872:SF9">
    <property type="entry name" value="UBIQUITIN-BINDING SDF UBIQUITIN LIGASE COMPLEX SUBUNIT"/>
    <property type="match status" value="1"/>
</dbReference>
<dbReference type="InterPro" id="IPR001810">
    <property type="entry name" value="F-box_dom"/>
</dbReference>
<feature type="repeat" description="WD" evidence="4">
    <location>
        <begin position="1109"/>
        <end position="1148"/>
    </location>
</feature>
<dbReference type="PRINTS" id="PR00320">
    <property type="entry name" value="GPROTEINBRPT"/>
</dbReference>
<dbReference type="InterPro" id="IPR036322">
    <property type="entry name" value="WD40_repeat_dom_sf"/>
</dbReference>
<dbReference type="SUPFAM" id="SSF81383">
    <property type="entry name" value="F-box domain"/>
    <property type="match status" value="1"/>
</dbReference>
<feature type="repeat" description="WD" evidence="4">
    <location>
        <begin position="477"/>
        <end position="516"/>
    </location>
</feature>
<dbReference type="SMART" id="SM00320">
    <property type="entry name" value="WD40"/>
    <property type="match status" value="7"/>
</dbReference>
<dbReference type="InterPro" id="IPR019775">
    <property type="entry name" value="WD40_repeat_CS"/>
</dbReference>
<dbReference type="InterPro" id="IPR036047">
    <property type="entry name" value="F-box-like_dom_sf"/>
</dbReference>
<evidence type="ECO:0000256" key="3">
    <source>
        <dbReference type="ARBA" id="ARBA00022786"/>
    </source>
</evidence>
<dbReference type="InterPro" id="IPR015943">
    <property type="entry name" value="WD40/YVTN_repeat-like_dom_sf"/>
</dbReference>
<feature type="region of interest" description="Disordered" evidence="5">
    <location>
        <begin position="692"/>
        <end position="815"/>
    </location>
</feature>
<feature type="compositionally biased region" description="Gly residues" evidence="5">
    <location>
        <begin position="732"/>
        <end position="749"/>
    </location>
</feature>
<feature type="region of interest" description="Disordered" evidence="5">
    <location>
        <begin position="1037"/>
        <end position="1081"/>
    </location>
</feature>
<feature type="compositionally biased region" description="Low complexity" evidence="5">
    <location>
        <begin position="582"/>
        <end position="591"/>
    </location>
</feature>
<feature type="region of interest" description="Disordered" evidence="5">
    <location>
        <begin position="576"/>
        <end position="604"/>
    </location>
</feature>
<feature type="region of interest" description="Disordered" evidence="5">
    <location>
        <begin position="75"/>
        <end position="98"/>
    </location>
</feature>
<feature type="region of interest" description="Disordered" evidence="5">
    <location>
        <begin position="966"/>
        <end position="996"/>
    </location>
</feature>
<dbReference type="PROSITE" id="PS00678">
    <property type="entry name" value="WD_REPEATS_1"/>
    <property type="match status" value="4"/>
</dbReference>
<dbReference type="SMART" id="SM00256">
    <property type="entry name" value="FBOX"/>
    <property type="match status" value="1"/>
</dbReference>
<dbReference type="InterPro" id="IPR051075">
    <property type="entry name" value="SCF_subunit_WD-repeat"/>
</dbReference>
<dbReference type="CDD" id="cd00200">
    <property type="entry name" value="WD40"/>
    <property type="match status" value="1"/>
</dbReference>
<dbReference type="AlphaFoldDB" id="A0A8X7NB47"/>
<feature type="region of interest" description="Disordered" evidence="5">
    <location>
        <begin position="1"/>
        <end position="59"/>
    </location>
</feature>
<dbReference type="PROSITE" id="PS50082">
    <property type="entry name" value="WD_REPEATS_2"/>
    <property type="match status" value="7"/>
</dbReference>
<reference evidence="7" key="1">
    <citation type="submission" date="2016-04" db="EMBL/GenBank/DDBJ databases">
        <authorList>
            <person name="Nguyen H.D."/>
            <person name="Samba Siva P."/>
            <person name="Cullis J."/>
            <person name="Levesque C.A."/>
            <person name="Hambleton S."/>
        </authorList>
    </citation>
    <scope>NUCLEOTIDE SEQUENCE</scope>
    <source>
        <strain evidence="7">DAOMC 236422</strain>
    </source>
</reference>
<dbReference type="SUPFAM" id="SSF50978">
    <property type="entry name" value="WD40 repeat-like"/>
    <property type="match status" value="2"/>
</dbReference>
<evidence type="ECO:0000259" key="6">
    <source>
        <dbReference type="PROSITE" id="PS50181"/>
    </source>
</evidence>
<dbReference type="EMBL" id="LWDG02000047">
    <property type="protein sequence ID" value="KAE8270517.1"/>
    <property type="molecule type" value="Genomic_DNA"/>
</dbReference>
<keyword evidence="2" id="KW-0677">Repeat</keyword>
<dbReference type="Pfam" id="PF12937">
    <property type="entry name" value="F-box-like"/>
    <property type="match status" value="1"/>
</dbReference>
<dbReference type="Proteomes" id="UP000078113">
    <property type="component" value="Unassembled WGS sequence"/>
</dbReference>
<protein>
    <recommendedName>
        <fullName evidence="6">F-box domain-containing protein</fullName>
    </recommendedName>
</protein>
<feature type="compositionally biased region" description="Low complexity" evidence="5">
    <location>
        <begin position="1047"/>
        <end position="1081"/>
    </location>
</feature>
<feature type="repeat" description="WD" evidence="4">
    <location>
        <begin position="430"/>
        <end position="476"/>
    </location>
</feature>
<dbReference type="FunFam" id="1.20.1280.50:FF:000051">
    <property type="entry name" value="F-box and WD-40 domain-containing protein MET30"/>
    <property type="match status" value="1"/>
</dbReference>
<feature type="repeat" description="WD" evidence="4">
    <location>
        <begin position="1149"/>
        <end position="1183"/>
    </location>
</feature>
<dbReference type="Gene3D" id="1.20.1280.50">
    <property type="match status" value="1"/>
</dbReference>
<evidence type="ECO:0000313" key="8">
    <source>
        <dbReference type="Proteomes" id="UP000078113"/>
    </source>
</evidence>
<feature type="compositionally biased region" description="Gly residues" evidence="5">
    <location>
        <begin position="975"/>
        <end position="994"/>
    </location>
</feature>
<keyword evidence="1 4" id="KW-0853">WD repeat</keyword>
<keyword evidence="3" id="KW-0833">Ubl conjugation pathway</keyword>
<feature type="compositionally biased region" description="Low complexity" evidence="5">
    <location>
        <begin position="774"/>
        <end position="792"/>
    </location>
</feature>
<evidence type="ECO:0000256" key="4">
    <source>
        <dbReference type="PROSITE-ProRule" id="PRU00221"/>
    </source>
</evidence>
<reference evidence="7" key="2">
    <citation type="journal article" date="2019" name="IMA Fungus">
        <title>Genome sequencing and comparison of five Tilletia species to identify candidate genes for the detection of regulated species infecting wheat.</title>
        <authorList>
            <person name="Nguyen H.D.T."/>
            <person name="Sultana T."/>
            <person name="Kesanakurti P."/>
            <person name="Hambleton S."/>
        </authorList>
    </citation>
    <scope>NUCLEOTIDE SEQUENCE</scope>
    <source>
        <strain evidence="7">DAOMC 236422</strain>
    </source>
</reference>
<accession>A0A8X7NB47</accession>
<dbReference type="InterPro" id="IPR001680">
    <property type="entry name" value="WD40_rpt"/>
</dbReference>
<proteinExistence type="predicted"/>
<feature type="compositionally biased region" description="Polar residues" evidence="5">
    <location>
        <begin position="796"/>
        <end position="809"/>
    </location>
</feature>
<dbReference type="InterPro" id="IPR020472">
    <property type="entry name" value="WD40_PAC1"/>
</dbReference>